<dbReference type="InterPro" id="IPR019999">
    <property type="entry name" value="Anth_synth_I-like"/>
</dbReference>
<evidence type="ECO:0000313" key="2">
    <source>
        <dbReference type="EMBL" id="CAB4590288.1"/>
    </source>
</evidence>
<dbReference type="SUPFAM" id="SSF56322">
    <property type="entry name" value="ADC synthase"/>
    <property type="match status" value="1"/>
</dbReference>
<organism evidence="2">
    <name type="scientific">freshwater metagenome</name>
    <dbReference type="NCBI Taxonomy" id="449393"/>
    <lineage>
        <taxon>unclassified sequences</taxon>
        <taxon>metagenomes</taxon>
        <taxon>ecological metagenomes</taxon>
    </lineage>
</organism>
<dbReference type="EMBL" id="CAFBRU010000009">
    <property type="protein sequence ID" value="CAB5104903.1"/>
    <property type="molecule type" value="Genomic_DNA"/>
</dbReference>
<gene>
    <name evidence="2" type="ORF">UFOPK1798_00399</name>
    <name evidence="3" type="ORF">UFOPK4420_00163</name>
</gene>
<proteinExistence type="predicted"/>
<dbReference type="EMBL" id="CAEZUH010000023">
    <property type="protein sequence ID" value="CAB4590288.1"/>
    <property type="molecule type" value="Genomic_DNA"/>
</dbReference>
<dbReference type="GO" id="GO:0000162">
    <property type="term" value="P:L-tryptophan biosynthetic process"/>
    <property type="evidence" value="ECO:0007669"/>
    <property type="project" value="TreeGrafter"/>
</dbReference>
<dbReference type="InterPro" id="IPR015890">
    <property type="entry name" value="Chorismate_C"/>
</dbReference>
<protein>
    <submittedName>
        <fullName evidence="2">Unannotated protein</fullName>
    </submittedName>
</protein>
<dbReference type="InterPro" id="IPR005801">
    <property type="entry name" value="ADC_synthase"/>
</dbReference>
<dbReference type="PRINTS" id="PR00095">
    <property type="entry name" value="ANTSNTHASEI"/>
</dbReference>
<reference evidence="2" key="1">
    <citation type="submission" date="2020-05" db="EMBL/GenBank/DDBJ databases">
        <authorList>
            <person name="Chiriac C."/>
            <person name="Salcher M."/>
            <person name="Ghai R."/>
            <person name="Kavagutti S V."/>
        </authorList>
    </citation>
    <scope>NUCLEOTIDE SEQUENCE</scope>
</reference>
<evidence type="ECO:0000313" key="3">
    <source>
        <dbReference type="EMBL" id="CAB5104903.1"/>
    </source>
</evidence>
<feature type="domain" description="Chorismate-utilising enzyme C-terminal" evidence="1">
    <location>
        <begin position="75"/>
        <end position="315"/>
    </location>
</feature>
<accession>A0A6J6G040</accession>
<dbReference type="PANTHER" id="PTHR11236:SF50">
    <property type="entry name" value="AMINODEOXYCHORISMATE SYNTHASE COMPONENT 1"/>
    <property type="match status" value="1"/>
</dbReference>
<dbReference type="PANTHER" id="PTHR11236">
    <property type="entry name" value="AMINOBENZOATE/ANTHRANILATE SYNTHASE"/>
    <property type="match status" value="1"/>
</dbReference>
<dbReference type="Pfam" id="PF00425">
    <property type="entry name" value="Chorismate_bind"/>
    <property type="match status" value="1"/>
</dbReference>
<name>A0A6J6G040_9ZZZZ</name>
<sequence>MEISESIFWMGNRLATNCVEISKDPADLSKPGFWVVVNTFEGDWFCARFTDVQDAPLPISPWAGIDGKWHSSQSQTSYEANVHQIKELIAKGEIYQVNLCRVLSNDCDQSLLGLANLLQKSNPAPYASYLSLPGLEIASASPELFLQRSGDQIKSTPIKGTALEDNFGEKDKAENVMIVDLMRNDFGAICQPGSIDVPRLLASESHPGLFHLVSDITGVLKSNQSWQEILTSLLPAGSISGAPKSSAIKVISQIEKNERGPYCGVIGWIENNQALLSVGIRIFWSKQDGQINFGTGAGITWQSDPNSEWEETELKAKRLISIADGVKV</sequence>
<evidence type="ECO:0000259" key="1">
    <source>
        <dbReference type="Pfam" id="PF00425"/>
    </source>
</evidence>
<dbReference type="GO" id="GO:0046820">
    <property type="term" value="F:4-amino-4-deoxychorismate synthase activity"/>
    <property type="evidence" value="ECO:0007669"/>
    <property type="project" value="TreeGrafter"/>
</dbReference>
<dbReference type="Gene3D" id="3.60.120.10">
    <property type="entry name" value="Anthranilate synthase"/>
    <property type="match status" value="1"/>
</dbReference>
<dbReference type="AlphaFoldDB" id="A0A6J6G040"/>